<dbReference type="PROSITE" id="PS51819">
    <property type="entry name" value="VOC"/>
    <property type="match status" value="1"/>
</dbReference>
<dbReference type="OrthoDB" id="9791602at2"/>
<name>B8EJX8_METSB</name>
<dbReference type="InterPro" id="IPR029068">
    <property type="entry name" value="Glyas_Bleomycin-R_OHBP_Dase"/>
</dbReference>
<evidence type="ECO:0000313" key="3">
    <source>
        <dbReference type="Proteomes" id="UP000002257"/>
    </source>
</evidence>
<dbReference type="EMBL" id="CP001280">
    <property type="protein sequence ID" value="ACK49925.1"/>
    <property type="molecule type" value="Genomic_DNA"/>
</dbReference>
<evidence type="ECO:0000259" key="1">
    <source>
        <dbReference type="PROSITE" id="PS51819"/>
    </source>
</evidence>
<feature type="domain" description="VOC" evidence="1">
    <location>
        <begin position="5"/>
        <end position="120"/>
    </location>
</feature>
<dbReference type="KEGG" id="msl:Msil_0956"/>
<dbReference type="InterPro" id="IPR004360">
    <property type="entry name" value="Glyas_Fos-R_dOase_dom"/>
</dbReference>
<dbReference type="Pfam" id="PF00903">
    <property type="entry name" value="Glyoxalase"/>
    <property type="match status" value="1"/>
</dbReference>
<evidence type="ECO:0000313" key="2">
    <source>
        <dbReference type="EMBL" id="ACK49925.1"/>
    </source>
</evidence>
<keyword evidence="2" id="KW-0223">Dioxygenase</keyword>
<dbReference type="AlphaFoldDB" id="B8EJX8"/>
<sequence length="132" mass="15103">MSKPRAVEVKAFVPSRDFALSKQFYQDLGFELAWSSDDLAYFRIGVSSFLLQKFYNKEHAENFMMHLLVDDVEAWWRHVEAQGLTGRYGVRTEAPADRPWGIRDFVITDPTGVLWRIGQNIAPAGKKRGAPL</sequence>
<dbReference type="GO" id="GO:0051213">
    <property type="term" value="F:dioxygenase activity"/>
    <property type="evidence" value="ECO:0007669"/>
    <property type="project" value="UniProtKB-KW"/>
</dbReference>
<gene>
    <name evidence="2" type="ordered locus">Msil_0956</name>
</gene>
<keyword evidence="3" id="KW-1185">Reference proteome</keyword>
<dbReference type="Proteomes" id="UP000002257">
    <property type="component" value="Chromosome"/>
</dbReference>
<dbReference type="Gene3D" id="3.10.180.10">
    <property type="entry name" value="2,3-Dihydroxybiphenyl 1,2-Dioxygenase, domain 1"/>
    <property type="match status" value="1"/>
</dbReference>
<keyword evidence="2" id="KW-0560">Oxidoreductase</keyword>
<accession>B8EJX8</accession>
<reference evidence="2 3" key="1">
    <citation type="journal article" date="2010" name="J. Bacteriol.">
        <title>Complete genome sequence of the aerobic facultative methanotroph Methylocella silvestris BL2.</title>
        <authorList>
            <person name="Chen Y."/>
            <person name="Crombie A."/>
            <person name="Rahman M.T."/>
            <person name="Dedysh S.N."/>
            <person name="Liesack W."/>
            <person name="Stott M.B."/>
            <person name="Alam M."/>
            <person name="Theisen A.R."/>
            <person name="Murrell J.C."/>
            <person name="Dunfield P.F."/>
        </authorList>
    </citation>
    <scope>NUCLEOTIDE SEQUENCE [LARGE SCALE GENOMIC DNA]</scope>
    <source>
        <strain evidence="3">DSM 15510 / CIP 108128 / LMG 27833 / NCIMB 13906 / BL2</strain>
    </source>
</reference>
<dbReference type="CDD" id="cd08356">
    <property type="entry name" value="VOC_CChe_VCA0619_like"/>
    <property type="match status" value="1"/>
</dbReference>
<protein>
    <submittedName>
        <fullName evidence="2">Glyoxalase/bleomycin resistance protein/dioxygenase</fullName>
    </submittedName>
</protein>
<dbReference type="HOGENOM" id="CLU_147344_1_1_5"/>
<proteinExistence type="predicted"/>
<dbReference type="SUPFAM" id="SSF54593">
    <property type="entry name" value="Glyoxalase/Bleomycin resistance protein/Dihydroxybiphenyl dioxygenase"/>
    <property type="match status" value="1"/>
</dbReference>
<dbReference type="RefSeq" id="WP_012589995.1">
    <property type="nucleotide sequence ID" value="NC_011666.1"/>
</dbReference>
<organism evidence="2 3">
    <name type="scientific">Methylocella silvestris (strain DSM 15510 / CIP 108128 / LMG 27833 / NCIMB 13906 / BL2)</name>
    <dbReference type="NCBI Taxonomy" id="395965"/>
    <lineage>
        <taxon>Bacteria</taxon>
        <taxon>Pseudomonadati</taxon>
        <taxon>Pseudomonadota</taxon>
        <taxon>Alphaproteobacteria</taxon>
        <taxon>Hyphomicrobiales</taxon>
        <taxon>Beijerinckiaceae</taxon>
        <taxon>Methylocella</taxon>
    </lineage>
</organism>
<dbReference type="InterPro" id="IPR037523">
    <property type="entry name" value="VOC_core"/>
</dbReference>
<dbReference type="eggNOG" id="COG0346">
    <property type="taxonomic scope" value="Bacteria"/>
</dbReference>